<dbReference type="Proteomes" id="UP000050833">
    <property type="component" value="Unassembled WGS sequence"/>
</dbReference>
<reference evidence="1 2" key="1">
    <citation type="submission" date="2015-10" db="EMBL/GenBank/DDBJ databases">
        <title>Butyribacter intestini gen. nov., sp. nov., a butyric acid-producing bacterium of the family Lachnospiraceae isolated from the human faeces.</title>
        <authorList>
            <person name="Zou Y."/>
            <person name="Xue W."/>
            <person name="Luo G."/>
            <person name="Lv M."/>
        </authorList>
    </citation>
    <scope>NUCLEOTIDE SEQUENCE [LARGE SCALE GENOMIC DNA]</scope>
    <source>
        <strain evidence="1 2">TF01-11</strain>
    </source>
</reference>
<protein>
    <submittedName>
        <fullName evidence="1">Abortive phage infection protein</fullName>
    </submittedName>
</protein>
<sequence>MAQKELPITLEEQIDMMKKYVSFRQRIRMRRFLLHAGYFRASRYGKFLLSNVENVGYKSSQDALFALYQFDVDLRRILIYYCNRVEVRFKSAISNACAIKAQDGTFYMKKEYYAPSRGERDTKKRKTNIKYFESVFYDDIVRKEEKLRKNVVKYPELKEYRKGGNRHTNKLPIWVTFSYTEFGTMSMMYNYLRGDLRKGVLTYLFHEKRYSKGDTELVDTWLDGVRNLRNYCAHNSMVVGLKSSIVLRHQKDAENLLPKNNDLYSRLYALKKLLSVEDAKSMKKDLVKLIKKSSVDIYTLKILPEQWEILYDEISEF</sequence>
<dbReference type="InterPro" id="IPR011664">
    <property type="entry name" value="Abi_system_AbiD/AbiF-like"/>
</dbReference>
<dbReference type="Pfam" id="PF07751">
    <property type="entry name" value="Abi_2"/>
    <property type="match status" value="1"/>
</dbReference>
<keyword evidence="2" id="KW-1185">Reference proteome</keyword>
<dbReference type="RefSeq" id="WP_055946343.1">
    <property type="nucleotide sequence ID" value="NZ_DBGDCA010000045.1"/>
</dbReference>
<gene>
    <name evidence="1" type="ORF">APZ18_14445</name>
</gene>
<evidence type="ECO:0000313" key="2">
    <source>
        <dbReference type="Proteomes" id="UP000050833"/>
    </source>
</evidence>
<comment type="caution">
    <text evidence="1">The sequence shown here is derived from an EMBL/GenBank/DDBJ whole genome shotgun (WGS) entry which is preliminary data.</text>
</comment>
<dbReference type="EMBL" id="LLKB01000007">
    <property type="protein sequence ID" value="KQC84114.1"/>
    <property type="molecule type" value="Genomic_DNA"/>
</dbReference>
<evidence type="ECO:0000313" key="1">
    <source>
        <dbReference type="EMBL" id="KQC84114.1"/>
    </source>
</evidence>
<accession>A0AAW3JPM8</accession>
<organism evidence="1 2">
    <name type="scientific">Butyribacter intestini</name>
    <dbReference type="NCBI Taxonomy" id="1703332"/>
    <lineage>
        <taxon>Bacteria</taxon>
        <taxon>Bacillati</taxon>
        <taxon>Bacillota</taxon>
        <taxon>Clostridia</taxon>
        <taxon>Lachnospirales</taxon>
        <taxon>Lachnospiraceae</taxon>
        <taxon>Butyribacter</taxon>
    </lineage>
</organism>
<dbReference type="AlphaFoldDB" id="A0AAW3JPM8"/>
<name>A0AAW3JPM8_9FIRM</name>
<proteinExistence type="predicted"/>